<dbReference type="InParanoid" id="A0A2T3BC09"/>
<evidence type="ECO:0000256" key="1">
    <source>
        <dbReference type="SAM" id="MobiDB-lite"/>
    </source>
</evidence>
<feature type="compositionally biased region" description="Polar residues" evidence="1">
    <location>
        <begin position="210"/>
        <end position="220"/>
    </location>
</feature>
<evidence type="ECO:0000313" key="3">
    <source>
        <dbReference type="Proteomes" id="UP000241818"/>
    </source>
</evidence>
<name>A0A2T3BC09_AMORE</name>
<gene>
    <name evidence="2" type="ORF">M430DRAFT_33397</name>
</gene>
<dbReference type="Proteomes" id="UP000241818">
    <property type="component" value="Unassembled WGS sequence"/>
</dbReference>
<feature type="region of interest" description="Disordered" evidence="1">
    <location>
        <begin position="210"/>
        <end position="246"/>
    </location>
</feature>
<protein>
    <recommendedName>
        <fullName evidence="4">F-box domain-containing protein</fullName>
    </recommendedName>
</protein>
<accession>A0A2T3BC09</accession>
<reference evidence="2 3" key="1">
    <citation type="journal article" date="2018" name="New Phytol.">
        <title>Comparative genomics and transcriptomics depict ericoid mycorrhizal fungi as versatile saprotrophs and plant mutualists.</title>
        <authorList>
            <person name="Martino E."/>
            <person name="Morin E."/>
            <person name="Grelet G.A."/>
            <person name="Kuo A."/>
            <person name="Kohler A."/>
            <person name="Daghino S."/>
            <person name="Barry K.W."/>
            <person name="Cichocki N."/>
            <person name="Clum A."/>
            <person name="Dockter R.B."/>
            <person name="Hainaut M."/>
            <person name="Kuo R.C."/>
            <person name="LaButti K."/>
            <person name="Lindahl B.D."/>
            <person name="Lindquist E.A."/>
            <person name="Lipzen A."/>
            <person name="Khouja H.R."/>
            <person name="Magnuson J."/>
            <person name="Murat C."/>
            <person name="Ohm R.A."/>
            <person name="Singer S.W."/>
            <person name="Spatafora J.W."/>
            <person name="Wang M."/>
            <person name="Veneault-Fourrey C."/>
            <person name="Henrissat B."/>
            <person name="Grigoriev I.V."/>
            <person name="Martin F.M."/>
            <person name="Perotto S."/>
        </authorList>
    </citation>
    <scope>NUCLEOTIDE SEQUENCE [LARGE SCALE GENOMIC DNA]</scope>
    <source>
        <strain evidence="2 3">ATCC 22711</strain>
    </source>
</reference>
<evidence type="ECO:0008006" key="4">
    <source>
        <dbReference type="Google" id="ProtNLM"/>
    </source>
</evidence>
<evidence type="ECO:0000313" key="2">
    <source>
        <dbReference type="EMBL" id="PSS25830.1"/>
    </source>
</evidence>
<dbReference type="EMBL" id="KZ679007">
    <property type="protein sequence ID" value="PSS25830.1"/>
    <property type="molecule type" value="Genomic_DNA"/>
</dbReference>
<organism evidence="2 3">
    <name type="scientific">Amorphotheca resinae ATCC 22711</name>
    <dbReference type="NCBI Taxonomy" id="857342"/>
    <lineage>
        <taxon>Eukaryota</taxon>
        <taxon>Fungi</taxon>
        <taxon>Dikarya</taxon>
        <taxon>Ascomycota</taxon>
        <taxon>Pezizomycotina</taxon>
        <taxon>Leotiomycetes</taxon>
        <taxon>Helotiales</taxon>
        <taxon>Amorphothecaceae</taxon>
        <taxon>Amorphotheca</taxon>
    </lineage>
</organism>
<dbReference type="RefSeq" id="XP_024724429.1">
    <property type="nucleotide sequence ID" value="XM_024866361.1"/>
</dbReference>
<sequence length="246" mass="29358">MDTFPLFNSFPPEIHSLILASCSENDRICLRLTCKYLYTLSPTTRLISLTNTDDPEPLCFKSRPKDQHYEPSAQHMSFARLGHRAECHRLCYEEMVKRRRARGWSAPPLRGCRTSRWTAHCECFSRSAVLHRRLRTWVPKGLRYCSTCETFTERKAWRKGRCNHGLPRWSINNYNCRRKGNFWTHRPRKGAFGQKLWKKWFNNNAMNSLEQRLSQPPTERNGNKRYALRTLQPKDIDTRRERKSHW</sequence>
<keyword evidence="3" id="KW-1185">Reference proteome</keyword>
<dbReference type="OrthoDB" id="3452648at2759"/>
<proteinExistence type="predicted"/>
<dbReference type="GeneID" id="36574442"/>
<dbReference type="CDD" id="cd09917">
    <property type="entry name" value="F-box_SF"/>
    <property type="match status" value="1"/>
</dbReference>
<dbReference type="AlphaFoldDB" id="A0A2T3BC09"/>